<dbReference type="OrthoDB" id="3923077at2759"/>
<feature type="transmembrane region" description="Helical" evidence="6">
    <location>
        <begin position="174"/>
        <end position="194"/>
    </location>
</feature>
<evidence type="ECO:0000256" key="6">
    <source>
        <dbReference type="SAM" id="Phobius"/>
    </source>
</evidence>
<comment type="subcellular location">
    <subcellularLocation>
        <location evidence="1">Membrane</location>
        <topology evidence="1">Multi-pass membrane protein</topology>
    </subcellularLocation>
</comment>
<keyword evidence="3 6" id="KW-1133">Transmembrane helix</keyword>
<evidence type="ECO:0000313" key="9">
    <source>
        <dbReference type="Proteomes" id="UP000799764"/>
    </source>
</evidence>
<feature type="transmembrane region" description="Helical" evidence="6">
    <location>
        <begin position="86"/>
        <end position="110"/>
    </location>
</feature>
<comment type="caution">
    <text evidence="8">The sequence shown here is derived from an EMBL/GenBank/DDBJ whole genome shotgun (WGS) entry which is preliminary data.</text>
</comment>
<keyword evidence="9" id="KW-1185">Reference proteome</keyword>
<evidence type="ECO:0000256" key="5">
    <source>
        <dbReference type="ARBA" id="ARBA00038359"/>
    </source>
</evidence>
<evidence type="ECO:0000259" key="7">
    <source>
        <dbReference type="Pfam" id="PF20684"/>
    </source>
</evidence>
<evidence type="ECO:0000256" key="4">
    <source>
        <dbReference type="ARBA" id="ARBA00023136"/>
    </source>
</evidence>
<dbReference type="Pfam" id="PF20684">
    <property type="entry name" value="Fung_rhodopsin"/>
    <property type="match status" value="1"/>
</dbReference>
<gene>
    <name evidence="8" type="ORF">P171DRAFT_409652</name>
</gene>
<dbReference type="PANTHER" id="PTHR33048">
    <property type="entry name" value="PTH11-LIKE INTEGRAL MEMBRANE PROTEIN (AFU_ORTHOLOGUE AFUA_5G11245)"/>
    <property type="match status" value="1"/>
</dbReference>
<sequence>MGIGHRATELIQIEGFFLSIAWIAIALRLYVRAFIIRAFGWDDGWMLFAQLMHTVNSTCAIGGALTGTGRLTKDLTSGSMMMALRFWWICYFSFCLCMIGAKVSVGLSLLRYTPTSYKVFRCVTHTVIYTSVVMGLIYGFLATFQCKPVQFFWTRALGEKGTCISMDVIIASTYAMSAIFAVCDFGFALLPIFLIKGLNMSRNQKFALVPILGMACIASSAVIVRLAYVPTFRDPEFLYATVPIATWSEVEMSLAITAGSLPTLRPLYRVAARKFSWKTNFFSARRSGHVSRATLTIGGTAINRKEAGYISCSESERKIVHVESGEFVLENQSPIAGAKFMGITKATLVHIDYEDGHKI</sequence>
<keyword evidence="4 6" id="KW-0472">Membrane</keyword>
<reference evidence="8" key="1">
    <citation type="journal article" date="2020" name="Stud. Mycol.">
        <title>101 Dothideomycetes genomes: a test case for predicting lifestyles and emergence of pathogens.</title>
        <authorList>
            <person name="Haridas S."/>
            <person name="Albert R."/>
            <person name="Binder M."/>
            <person name="Bloem J."/>
            <person name="Labutti K."/>
            <person name="Salamov A."/>
            <person name="Andreopoulos B."/>
            <person name="Baker S."/>
            <person name="Barry K."/>
            <person name="Bills G."/>
            <person name="Bluhm B."/>
            <person name="Cannon C."/>
            <person name="Castanera R."/>
            <person name="Culley D."/>
            <person name="Daum C."/>
            <person name="Ezra D."/>
            <person name="Gonzalez J."/>
            <person name="Henrissat B."/>
            <person name="Kuo A."/>
            <person name="Liang C."/>
            <person name="Lipzen A."/>
            <person name="Lutzoni F."/>
            <person name="Magnuson J."/>
            <person name="Mondo S."/>
            <person name="Nolan M."/>
            <person name="Ohm R."/>
            <person name="Pangilinan J."/>
            <person name="Park H.-J."/>
            <person name="Ramirez L."/>
            <person name="Alfaro M."/>
            <person name="Sun H."/>
            <person name="Tritt A."/>
            <person name="Yoshinaga Y."/>
            <person name="Zwiers L.-H."/>
            <person name="Turgeon B."/>
            <person name="Goodwin S."/>
            <person name="Spatafora J."/>
            <person name="Crous P."/>
            <person name="Grigoriev I."/>
        </authorList>
    </citation>
    <scope>NUCLEOTIDE SEQUENCE</scope>
    <source>
        <strain evidence="8">CBS 690.94</strain>
    </source>
</reference>
<proteinExistence type="inferred from homology"/>
<feature type="transmembrane region" description="Helical" evidence="6">
    <location>
        <begin position="16"/>
        <end position="35"/>
    </location>
</feature>
<dbReference type="InterPro" id="IPR049326">
    <property type="entry name" value="Rhodopsin_dom_fungi"/>
</dbReference>
<feature type="transmembrane region" description="Helical" evidence="6">
    <location>
        <begin position="122"/>
        <end position="144"/>
    </location>
</feature>
<evidence type="ECO:0000256" key="2">
    <source>
        <dbReference type="ARBA" id="ARBA00022692"/>
    </source>
</evidence>
<evidence type="ECO:0000256" key="1">
    <source>
        <dbReference type="ARBA" id="ARBA00004141"/>
    </source>
</evidence>
<protein>
    <recommendedName>
        <fullName evidence="7">Rhodopsin domain-containing protein</fullName>
    </recommendedName>
</protein>
<dbReference type="GO" id="GO:0016020">
    <property type="term" value="C:membrane"/>
    <property type="evidence" value="ECO:0007669"/>
    <property type="project" value="UniProtKB-SubCell"/>
</dbReference>
<dbReference type="InterPro" id="IPR052337">
    <property type="entry name" value="SAT4-like"/>
</dbReference>
<keyword evidence="2 6" id="KW-0812">Transmembrane</keyword>
<dbReference type="AlphaFoldDB" id="A0A9P4PQJ4"/>
<name>A0A9P4PQJ4_9PLEO</name>
<feature type="transmembrane region" description="Helical" evidence="6">
    <location>
        <begin position="206"/>
        <end position="228"/>
    </location>
</feature>
<organism evidence="8 9">
    <name type="scientific">Karstenula rhodostoma CBS 690.94</name>
    <dbReference type="NCBI Taxonomy" id="1392251"/>
    <lineage>
        <taxon>Eukaryota</taxon>
        <taxon>Fungi</taxon>
        <taxon>Dikarya</taxon>
        <taxon>Ascomycota</taxon>
        <taxon>Pezizomycotina</taxon>
        <taxon>Dothideomycetes</taxon>
        <taxon>Pleosporomycetidae</taxon>
        <taxon>Pleosporales</taxon>
        <taxon>Massarineae</taxon>
        <taxon>Didymosphaeriaceae</taxon>
        <taxon>Karstenula</taxon>
    </lineage>
</organism>
<dbReference type="PANTHER" id="PTHR33048:SF96">
    <property type="entry name" value="INTEGRAL MEMBRANE PROTEIN"/>
    <property type="match status" value="1"/>
</dbReference>
<feature type="domain" description="Rhodopsin" evidence="7">
    <location>
        <begin position="27"/>
        <end position="269"/>
    </location>
</feature>
<accession>A0A9P4PQJ4</accession>
<comment type="similarity">
    <text evidence="5">Belongs to the SAT4 family.</text>
</comment>
<evidence type="ECO:0000313" key="8">
    <source>
        <dbReference type="EMBL" id="KAF2447179.1"/>
    </source>
</evidence>
<feature type="transmembrane region" description="Helical" evidence="6">
    <location>
        <begin position="47"/>
        <end position="66"/>
    </location>
</feature>
<evidence type="ECO:0000256" key="3">
    <source>
        <dbReference type="ARBA" id="ARBA00022989"/>
    </source>
</evidence>
<dbReference type="EMBL" id="MU001497">
    <property type="protein sequence ID" value="KAF2447179.1"/>
    <property type="molecule type" value="Genomic_DNA"/>
</dbReference>
<dbReference type="Proteomes" id="UP000799764">
    <property type="component" value="Unassembled WGS sequence"/>
</dbReference>